<dbReference type="EMBL" id="CP003969">
    <property type="protein sequence ID" value="AGP35988.1"/>
    <property type="molecule type" value="Genomic_DNA"/>
</dbReference>
<dbReference type="AlphaFoldDB" id="S4XZG6"/>
<dbReference type="Proteomes" id="UP000014803">
    <property type="component" value="Chromosome"/>
</dbReference>
<gene>
    <name evidence="1" type="ORF">SCE1572_16650</name>
</gene>
<name>S4XZG6_SORCE</name>
<reference evidence="1 2" key="1">
    <citation type="journal article" date="2013" name="Sci. Rep.">
        <title>Extraordinary expansion of a Sorangium cellulosum genome from an alkaline milieu.</title>
        <authorList>
            <person name="Han K."/>
            <person name="Li Z.F."/>
            <person name="Peng R."/>
            <person name="Zhu L.P."/>
            <person name="Zhou T."/>
            <person name="Wang L.G."/>
            <person name="Li S.G."/>
            <person name="Zhang X.B."/>
            <person name="Hu W."/>
            <person name="Wu Z.H."/>
            <person name="Qin N."/>
            <person name="Li Y.Z."/>
        </authorList>
    </citation>
    <scope>NUCLEOTIDE SEQUENCE [LARGE SCALE GENOMIC DNA]</scope>
    <source>
        <strain evidence="1 2">So0157-2</strain>
    </source>
</reference>
<evidence type="ECO:0000313" key="1">
    <source>
        <dbReference type="EMBL" id="AGP35988.1"/>
    </source>
</evidence>
<dbReference type="HOGENOM" id="CLU_3011954_0_0_7"/>
<organism evidence="1 2">
    <name type="scientific">Sorangium cellulosum So0157-2</name>
    <dbReference type="NCBI Taxonomy" id="1254432"/>
    <lineage>
        <taxon>Bacteria</taxon>
        <taxon>Pseudomonadati</taxon>
        <taxon>Myxococcota</taxon>
        <taxon>Polyangia</taxon>
        <taxon>Polyangiales</taxon>
        <taxon>Polyangiaceae</taxon>
        <taxon>Sorangium</taxon>
    </lineage>
</organism>
<proteinExistence type="predicted"/>
<sequence>MLPLPALGNDGYIASSREQPLVHASAFGAELTVAVRTQASPMGPYTARAAQSAHMS</sequence>
<accession>S4XZG6</accession>
<dbReference type="RefSeq" id="WP_020735276.1">
    <property type="nucleotide sequence ID" value="NC_021658.1"/>
</dbReference>
<dbReference type="PATRIC" id="fig|1254432.3.peg.3750"/>
<protein>
    <submittedName>
        <fullName evidence="1">Uncharacterized protein</fullName>
    </submittedName>
</protein>
<dbReference type="KEGG" id="scu:SCE1572_16650"/>
<evidence type="ECO:0000313" key="2">
    <source>
        <dbReference type="Proteomes" id="UP000014803"/>
    </source>
</evidence>